<evidence type="ECO:0000313" key="1">
    <source>
        <dbReference type="EMBL" id="KAG6430868.1"/>
    </source>
</evidence>
<dbReference type="AlphaFoldDB" id="A0A8X8YE10"/>
<dbReference type="EMBL" id="PNBA02000003">
    <property type="protein sequence ID" value="KAG6430868.1"/>
    <property type="molecule type" value="Genomic_DNA"/>
</dbReference>
<dbReference type="SUPFAM" id="SSF50249">
    <property type="entry name" value="Nucleic acid-binding proteins"/>
    <property type="match status" value="1"/>
</dbReference>
<evidence type="ECO:0000313" key="2">
    <source>
        <dbReference type="Proteomes" id="UP000298416"/>
    </source>
</evidence>
<name>A0A8X8YE10_SALSN</name>
<gene>
    <name evidence="1" type="ORF">SASPL_108941</name>
</gene>
<accession>A0A8X8YE10</accession>
<comment type="caution">
    <text evidence="1">The sequence shown here is derived from an EMBL/GenBank/DDBJ whole genome shotgun (WGS) entry which is preliminary data.</text>
</comment>
<evidence type="ECO:0008006" key="3">
    <source>
        <dbReference type="Google" id="ProtNLM"/>
    </source>
</evidence>
<dbReference type="InterPro" id="IPR012340">
    <property type="entry name" value="NA-bd_OB-fold"/>
</dbReference>
<proteinExistence type="predicted"/>
<protein>
    <recommendedName>
        <fullName evidence="3">Replication factor A1</fullName>
    </recommendedName>
</protein>
<reference evidence="1" key="2">
    <citation type="submission" date="2020-08" db="EMBL/GenBank/DDBJ databases">
        <title>Plant Genome Project.</title>
        <authorList>
            <person name="Zhang R.-G."/>
        </authorList>
    </citation>
    <scope>NUCLEOTIDE SEQUENCE</scope>
    <source>
        <strain evidence="1">Huo1</strain>
        <tissue evidence="1">Leaf</tissue>
    </source>
</reference>
<keyword evidence="2" id="KW-1185">Reference proteome</keyword>
<dbReference type="Gene3D" id="2.40.50.140">
    <property type="entry name" value="Nucleic acid-binding proteins"/>
    <property type="match status" value="1"/>
</dbReference>
<dbReference type="Proteomes" id="UP000298416">
    <property type="component" value="Unassembled WGS sequence"/>
</dbReference>
<sequence length="288" mass="33168">MVPFVTCFNNLSKAITNSTIKVRCVHLYQGLPEDKNDNTLECVLHDSKIDNIWKICQLSLPNSLRNKTTNHQFRLLINVKTEMVEVNDLRFLRKMYDFKPFTEISMFEQVDDSSFFDVIGVITSPGKVIAQSKYRLIETEISDEKIKDDVRFLNLAPINQEGQRIGGEFDDLQLVSLEDLSCLEEGSCWVFGKIESVECHYGEWYYLACKTCIKKVRQVDNKYNCTGCHKPILMQLKGNINIVVFCRFRFVVNVVDHTSNASLLLWDSERIQLLRRNVADLVGNGAHV</sequence>
<organism evidence="1">
    <name type="scientific">Salvia splendens</name>
    <name type="common">Scarlet sage</name>
    <dbReference type="NCBI Taxonomy" id="180675"/>
    <lineage>
        <taxon>Eukaryota</taxon>
        <taxon>Viridiplantae</taxon>
        <taxon>Streptophyta</taxon>
        <taxon>Embryophyta</taxon>
        <taxon>Tracheophyta</taxon>
        <taxon>Spermatophyta</taxon>
        <taxon>Magnoliopsida</taxon>
        <taxon>eudicotyledons</taxon>
        <taxon>Gunneridae</taxon>
        <taxon>Pentapetalae</taxon>
        <taxon>asterids</taxon>
        <taxon>lamiids</taxon>
        <taxon>Lamiales</taxon>
        <taxon>Lamiaceae</taxon>
        <taxon>Nepetoideae</taxon>
        <taxon>Mentheae</taxon>
        <taxon>Salviinae</taxon>
        <taxon>Salvia</taxon>
        <taxon>Salvia subgen. Calosphace</taxon>
        <taxon>core Calosphace</taxon>
    </lineage>
</organism>
<reference evidence="1" key="1">
    <citation type="submission" date="2018-01" db="EMBL/GenBank/DDBJ databases">
        <authorList>
            <person name="Mao J.F."/>
        </authorList>
    </citation>
    <scope>NUCLEOTIDE SEQUENCE</scope>
    <source>
        <strain evidence="1">Huo1</strain>
        <tissue evidence="1">Leaf</tissue>
    </source>
</reference>